<dbReference type="InterPro" id="IPR036465">
    <property type="entry name" value="vWFA_dom_sf"/>
</dbReference>
<dbReference type="AlphaFoldDB" id="A0A561QBS8"/>
<dbReference type="Gene3D" id="3.40.50.410">
    <property type="entry name" value="von Willebrand factor, type A domain"/>
    <property type="match status" value="1"/>
</dbReference>
<dbReference type="Gene3D" id="1.25.40.10">
    <property type="entry name" value="Tetratricopeptide repeat domain"/>
    <property type="match status" value="1"/>
</dbReference>
<proteinExistence type="predicted"/>
<accession>A0A561QBS8</accession>
<dbReference type="SUPFAM" id="SSF48452">
    <property type="entry name" value="TPR-like"/>
    <property type="match status" value="1"/>
</dbReference>
<name>A0A561QBS8_9HYPH</name>
<evidence type="ECO:0000313" key="4">
    <source>
        <dbReference type="EMBL" id="TWF47825.1"/>
    </source>
</evidence>
<dbReference type="InterPro" id="IPR002035">
    <property type="entry name" value="VWF_A"/>
</dbReference>
<dbReference type="Pfam" id="PF00515">
    <property type="entry name" value="TPR_1"/>
    <property type="match status" value="1"/>
</dbReference>
<dbReference type="PANTHER" id="PTHR22550">
    <property type="entry name" value="SPORE GERMINATION PROTEIN"/>
    <property type="match status" value="1"/>
</dbReference>
<dbReference type="InterPro" id="IPR050768">
    <property type="entry name" value="UPF0353/GerABKA_families"/>
</dbReference>
<dbReference type="PROSITE" id="PS50234">
    <property type="entry name" value="VWFA"/>
    <property type="match status" value="1"/>
</dbReference>
<organism evidence="4 5">
    <name type="scientific">Neorhizobium alkalisoli</name>
    <dbReference type="NCBI Taxonomy" id="528178"/>
    <lineage>
        <taxon>Bacteria</taxon>
        <taxon>Pseudomonadati</taxon>
        <taxon>Pseudomonadota</taxon>
        <taxon>Alphaproteobacteria</taxon>
        <taxon>Hyphomicrobiales</taxon>
        <taxon>Rhizobiaceae</taxon>
        <taxon>Rhizobium/Agrobacterium group</taxon>
        <taxon>Neorhizobium</taxon>
    </lineage>
</organism>
<reference evidence="4 5" key="1">
    <citation type="submission" date="2019-06" db="EMBL/GenBank/DDBJ databases">
        <title>Sorghum-associated microbial communities from plants grown in Nebraska, USA.</title>
        <authorList>
            <person name="Schachtman D."/>
        </authorList>
    </citation>
    <scope>NUCLEOTIDE SEQUENCE [LARGE SCALE GENOMIC DNA]</scope>
    <source>
        <strain evidence="4 5">1225</strain>
    </source>
</reference>
<dbReference type="SUPFAM" id="SSF53300">
    <property type="entry name" value="vWA-like"/>
    <property type="match status" value="1"/>
</dbReference>
<feature type="region of interest" description="Disordered" evidence="2">
    <location>
        <begin position="425"/>
        <end position="459"/>
    </location>
</feature>
<dbReference type="InterPro" id="IPR019734">
    <property type="entry name" value="TPR_rpt"/>
</dbReference>
<feature type="repeat" description="TPR" evidence="1">
    <location>
        <begin position="376"/>
        <end position="409"/>
    </location>
</feature>
<dbReference type="PANTHER" id="PTHR22550:SF14">
    <property type="entry name" value="VWFA DOMAIN-CONTAINING PROTEIN"/>
    <property type="match status" value="1"/>
</dbReference>
<dbReference type="PROSITE" id="PS50293">
    <property type="entry name" value="TPR_REGION"/>
    <property type="match status" value="1"/>
</dbReference>
<dbReference type="EMBL" id="VIWP01000010">
    <property type="protein sequence ID" value="TWF47825.1"/>
    <property type="molecule type" value="Genomic_DNA"/>
</dbReference>
<dbReference type="PROSITE" id="PS50005">
    <property type="entry name" value="TPR"/>
    <property type="match status" value="1"/>
</dbReference>
<dbReference type="SMART" id="SM00028">
    <property type="entry name" value="TPR"/>
    <property type="match status" value="1"/>
</dbReference>
<sequence length="491" mass="53579">MIAEFHFLRPWWLLAQLVPPLVVWLALRAGDLQGRWKGLIAPHLLQNLIIEPDAKNHARPSWLLAVVIALAVLGAAGPTWRREPPPFVSDTASLVIAVDLSPSMDDRDVSPSRIERAKLKIRDVLAARRGARTAIVAYSGTAHLVVPLTEDNELIQSYTDALATRIMPKPGKDTAAAVLLAHTLMSADGMPGTILLITDGVEATAAQALNRNVVILGIGTAEGGVDLGGLKHIAASAGSPVASITDDDADVRWVGRQVRTNFAAASAATGDRWRDAGWYLLFPLVIAFALTFRRGWIVRVSGLMIVAKLIAPVPADAAGFMDLWLTQDQQGRLAFERGDFTAAAILFTDPMWKGTALYRAGRFKEAAQSFAPLTTPDARFNRGNALLRLGSYEEAVAAYRQALQRRKDWPEAEANLAIAERLLKLQQDDDQPQDPNEKPDDLKVDDKGKKGKAGKVDVAEQPSELWMRNIVVSPADLMARKFAIEAERNQR</sequence>
<evidence type="ECO:0000256" key="2">
    <source>
        <dbReference type="SAM" id="MobiDB-lite"/>
    </source>
</evidence>
<dbReference type="Proteomes" id="UP000320653">
    <property type="component" value="Unassembled WGS sequence"/>
</dbReference>
<keyword evidence="1" id="KW-0802">TPR repeat</keyword>
<gene>
    <name evidence="4" type="ORF">FHW37_110122</name>
</gene>
<keyword evidence="5" id="KW-1185">Reference proteome</keyword>
<evidence type="ECO:0000256" key="1">
    <source>
        <dbReference type="PROSITE-ProRule" id="PRU00339"/>
    </source>
</evidence>
<dbReference type="RefSeq" id="WP_145642106.1">
    <property type="nucleotide sequence ID" value="NZ_VIWP01000010.1"/>
</dbReference>
<dbReference type="OrthoDB" id="9807628at2"/>
<dbReference type="SMART" id="SM00327">
    <property type="entry name" value="VWA"/>
    <property type="match status" value="1"/>
</dbReference>
<dbReference type="InterPro" id="IPR011990">
    <property type="entry name" value="TPR-like_helical_dom_sf"/>
</dbReference>
<protein>
    <submittedName>
        <fullName evidence="4">Ca-activated chloride channel family protein</fullName>
    </submittedName>
</protein>
<feature type="domain" description="VWFA" evidence="3">
    <location>
        <begin position="93"/>
        <end position="262"/>
    </location>
</feature>
<evidence type="ECO:0000313" key="5">
    <source>
        <dbReference type="Proteomes" id="UP000320653"/>
    </source>
</evidence>
<feature type="compositionally biased region" description="Basic and acidic residues" evidence="2">
    <location>
        <begin position="435"/>
        <end position="458"/>
    </location>
</feature>
<comment type="caution">
    <text evidence="4">The sequence shown here is derived from an EMBL/GenBank/DDBJ whole genome shotgun (WGS) entry which is preliminary data.</text>
</comment>
<dbReference type="Pfam" id="PF13519">
    <property type="entry name" value="VWA_2"/>
    <property type="match status" value="1"/>
</dbReference>
<evidence type="ECO:0000259" key="3">
    <source>
        <dbReference type="PROSITE" id="PS50234"/>
    </source>
</evidence>